<comment type="caution">
    <text evidence="3">The sequence shown here is derived from an EMBL/GenBank/DDBJ whole genome shotgun (WGS) entry which is preliminary data.</text>
</comment>
<evidence type="ECO:0000256" key="2">
    <source>
        <dbReference type="SAM" id="SignalP"/>
    </source>
</evidence>
<evidence type="ECO:0008006" key="5">
    <source>
        <dbReference type="Google" id="ProtNLM"/>
    </source>
</evidence>
<keyword evidence="1" id="KW-0472">Membrane</keyword>
<evidence type="ECO:0000313" key="3">
    <source>
        <dbReference type="EMBL" id="OWF46531.1"/>
    </source>
</evidence>
<gene>
    <name evidence="3" type="ORF">KP79_PYT23217</name>
</gene>
<reference evidence="3 4" key="1">
    <citation type="journal article" date="2017" name="Nat. Ecol. Evol.">
        <title>Scallop genome provides insights into evolution of bilaterian karyotype and development.</title>
        <authorList>
            <person name="Wang S."/>
            <person name="Zhang J."/>
            <person name="Jiao W."/>
            <person name="Li J."/>
            <person name="Xun X."/>
            <person name="Sun Y."/>
            <person name="Guo X."/>
            <person name="Huan P."/>
            <person name="Dong B."/>
            <person name="Zhang L."/>
            <person name="Hu X."/>
            <person name="Sun X."/>
            <person name="Wang J."/>
            <person name="Zhao C."/>
            <person name="Wang Y."/>
            <person name="Wang D."/>
            <person name="Huang X."/>
            <person name="Wang R."/>
            <person name="Lv J."/>
            <person name="Li Y."/>
            <person name="Zhang Z."/>
            <person name="Liu B."/>
            <person name="Lu W."/>
            <person name="Hui Y."/>
            <person name="Liang J."/>
            <person name="Zhou Z."/>
            <person name="Hou R."/>
            <person name="Li X."/>
            <person name="Liu Y."/>
            <person name="Li H."/>
            <person name="Ning X."/>
            <person name="Lin Y."/>
            <person name="Zhao L."/>
            <person name="Xing Q."/>
            <person name="Dou J."/>
            <person name="Li Y."/>
            <person name="Mao J."/>
            <person name="Guo H."/>
            <person name="Dou H."/>
            <person name="Li T."/>
            <person name="Mu C."/>
            <person name="Jiang W."/>
            <person name="Fu Q."/>
            <person name="Fu X."/>
            <person name="Miao Y."/>
            <person name="Liu J."/>
            <person name="Yu Q."/>
            <person name="Li R."/>
            <person name="Liao H."/>
            <person name="Li X."/>
            <person name="Kong Y."/>
            <person name="Jiang Z."/>
            <person name="Chourrout D."/>
            <person name="Li R."/>
            <person name="Bao Z."/>
        </authorList>
    </citation>
    <scope>NUCLEOTIDE SEQUENCE [LARGE SCALE GENOMIC DNA]</scope>
    <source>
        <strain evidence="3 4">PY_sf001</strain>
    </source>
</reference>
<keyword evidence="1" id="KW-0812">Transmembrane</keyword>
<organism evidence="3 4">
    <name type="scientific">Mizuhopecten yessoensis</name>
    <name type="common">Japanese scallop</name>
    <name type="synonym">Patinopecten yessoensis</name>
    <dbReference type="NCBI Taxonomy" id="6573"/>
    <lineage>
        <taxon>Eukaryota</taxon>
        <taxon>Metazoa</taxon>
        <taxon>Spiralia</taxon>
        <taxon>Lophotrochozoa</taxon>
        <taxon>Mollusca</taxon>
        <taxon>Bivalvia</taxon>
        <taxon>Autobranchia</taxon>
        <taxon>Pteriomorphia</taxon>
        <taxon>Pectinida</taxon>
        <taxon>Pectinoidea</taxon>
        <taxon>Pectinidae</taxon>
        <taxon>Mizuhopecten</taxon>
    </lineage>
</organism>
<keyword evidence="2" id="KW-0732">Signal</keyword>
<dbReference type="AlphaFoldDB" id="A0A210QCT4"/>
<feature type="chain" id="PRO_5012374506" description="ZP domain-containing protein" evidence="2">
    <location>
        <begin position="22"/>
        <end position="369"/>
    </location>
</feature>
<dbReference type="EMBL" id="NEDP02004168">
    <property type="protein sequence ID" value="OWF46531.1"/>
    <property type="molecule type" value="Genomic_DNA"/>
</dbReference>
<dbReference type="OrthoDB" id="6139674at2759"/>
<protein>
    <recommendedName>
        <fullName evidence="5">ZP domain-containing protein</fullName>
    </recommendedName>
</protein>
<feature type="transmembrane region" description="Helical" evidence="1">
    <location>
        <begin position="313"/>
        <end position="338"/>
    </location>
</feature>
<evidence type="ECO:0000256" key="1">
    <source>
        <dbReference type="SAM" id="Phobius"/>
    </source>
</evidence>
<keyword evidence="1" id="KW-1133">Transmembrane helix</keyword>
<name>A0A210QCT4_MIZYE</name>
<dbReference type="Proteomes" id="UP000242188">
    <property type="component" value="Unassembled WGS sequence"/>
</dbReference>
<proteinExistence type="predicted"/>
<keyword evidence="4" id="KW-1185">Reference proteome</keyword>
<sequence length="369" mass="41186">MYVMTSLVCAAICMFLTYINAATFDPSLRVISCTRSNLVVKVTGAADDGLIFIKGQGENCKQTTSSGEEFYEFDFASCNIEWEMTFRIIVQKLRSFQTGSDKQIPVMCIADTNEVVVSSFLGAADKDDDAGLNRTTKPIASLSFFKVITGEEVIGSEVKLTDRLIMSLQMEQEFINDFDMKARYCQTSDIVIIEDFCSVEPELFGNFWKVKQGNLMNEFSAFRTTALDGGSVMMNFTCILQLCQGPCVPEKCDDSYTGWGRKRRDANREITGDERFRRQTGNDDTIDVGGSINVVENYSTIKILTNEEFCCDKLALCLLIICLCSGIVAPSIGCFTLYRKLVRCQDMLQEATYFSKPTSQKLSAAAILH</sequence>
<accession>A0A210QCT4</accession>
<feature type="signal peptide" evidence="2">
    <location>
        <begin position="1"/>
        <end position="21"/>
    </location>
</feature>
<evidence type="ECO:0000313" key="4">
    <source>
        <dbReference type="Proteomes" id="UP000242188"/>
    </source>
</evidence>